<dbReference type="EMBL" id="JACGCM010000428">
    <property type="protein sequence ID" value="KAF6172393.1"/>
    <property type="molecule type" value="Genomic_DNA"/>
</dbReference>
<sequence length="146" mass="16335">MSGGGGGIGGEEGLSTTKTPTDFFKSIRGRPVVVKLNSGDNYRVYMLQWYQICTVKRIKLEVHKLEDKARGAKLLIGIVHFQEGKIVVIIGTVIDDTRVDEVHLIKVHDLRFTKTASMRIEKAGGECLKFDQLSLRARMEVNHNIP</sequence>
<evidence type="ECO:0000313" key="5">
    <source>
        <dbReference type="EMBL" id="KAF6172393.1"/>
    </source>
</evidence>
<keyword evidence="3" id="KW-0687">Ribonucleoprotein</keyword>
<protein>
    <recommendedName>
        <fullName evidence="4">Large ribosomal subunit protein uL15/eL18 domain-containing protein</fullName>
    </recommendedName>
</protein>
<comment type="caution">
    <text evidence="5">The sequence shown here is derived from an EMBL/GenBank/DDBJ whole genome shotgun (WGS) entry which is preliminary data.</text>
</comment>
<gene>
    <name evidence="5" type="ORF">GIB67_025898</name>
</gene>
<dbReference type="InterPro" id="IPR036227">
    <property type="entry name" value="Ribosomal_uL15/eL18_sf"/>
</dbReference>
<feature type="domain" description="Large ribosomal subunit protein uL15/eL18" evidence="4">
    <location>
        <begin position="82"/>
        <end position="139"/>
    </location>
</feature>
<dbReference type="AlphaFoldDB" id="A0A7J7NZ93"/>
<evidence type="ECO:0000256" key="3">
    <source>
        <dbReference type="ARBA" id="ARBA00023274"/>
    </source>
</evidence>
<dbReference type="GO" id="GO:0006412">
    <property type="term" value="P:translation"/>
    <property type="evidence" value="ECO:0007669"/>
    <property type="project" value="InterPro"/>
</dbReference>
<dbReference type="GO" id="GO:0003723">
    <property type="term" value="F:RNA binding"/>
    <property type="evidence" value="ECO:0007669"/>
    <property type="project" value="TreeGrafter"/>
</dbReference>
<dbReference type="SUPFAM" id="SSF52080">
    <property type="entry name" value="Ribosomal proteins L15p and L18e"/>
    <property type="match status" value="1"/>
</dbReference>
<proteinExistence type="inferred from homology"/>
<evidence type="ECO:0000256" key="1">
    <source>
        <dbReference type="ARBA" id="ARBA00006815"/>
    </source>
</evidence>
<keyword evidence="6" id="KW-1185">Reference proteome</keyword>
<dbReference type="PANTHER" id="PTHR10934">
    <property type="entry name" value="60S RIBOSOMAL PROTEIN L18"/>
    <property type="match status" value="1"/>
</dbReference>
<accession>A0A7J7NZ93</accession>
<dbReference type="InterPro" id="IPR021131">
    <property type="entry name" value="Ribosomal_uL15/eL18"/>
</dbReference>
<dbReference type="GO" id="GO:0003735">
    <property type="term" value="F:structural constituent of ribosome"/>
    <property type="evidence" value="ECO:0007669"/>
    <property type="project" value="InterPro"/>
</dbReference>
<dbReference type="OrthoDB" id="1696567at2759"/>
<name>A0A7J7NZ93_9MAGN</name>
<comment type="similarity">
    <text evidence="1">Belongs to the eukaryotic ribosomal protein eL18 family.</text>
</comment>
<dbReference type="Pfam" id="PF17135">
    <property type="entry name" value="Ribosomal_L18"/>
    <property type="match status" value="1"/>
</dbReference>
<reference evidence="5 6" key="1">
    <citation type="journal article" date="2020" name="IScience">
        <title>Genome Sequencing of the Endangered Kingdonia uniflora (Circaeasteraceae, Ranunculales) Reveals Potential Mechanisms of Evolutionary Specialization.</title>
        <authorList>
            <person name="Sun Y."/>
            <person name="Deng T."/>
            <person name="Zhang A."/>
            <person name="Moore M.J."/>
            <person name="Landis J.B."/>
            <person name="Lin N."/>
            <person name="Zhang H."/>
            <person name="Zhang X."/>
            <person name="Huang J."/>
            <person name="Zhang X."/>
            <person name="Sun H."/>
            <person name="Wang H."/>
        </authorList>
    </citation>
    <scope>NUCLEOTIDE SEQUENCE [LARGE SCALE GENOMIC DNA]</scope>
    <source>
        <strain evidence="5">TB1705</strain>
        <tissue evidence="5">Leaf</tissue>
    </source>
</reference>
<dbReference type="Proteomes" id="UP000541444">
    <property type="component" value="Unassembled WGS sequence"/>
</dbReference>
<dbReference type="InterPro" id="IPR000039">
    <property type="entry name" value="Ribosomal_eL18"/>
</dbReference>
<dbReference type="GO" id="GO:0022625">
    <property type="term" value="C:cytosolic large ribosomal subunit"/>
    <property type="evidence" value="ECO:0007669"/>
    <property type="project" value="TreeGrafter"/>
</dbReference>
<dbReference type="PANTHER" id="PTHR10934:SF2">
    <property type="entry name" value="LARGE RIBOSOMAL SUBUNIT PROTEIN EL18"/>
    <property type="match status" value="1"/>
</dbReference>
<dbReference type="Gene3D" id="3.100.10.10">
    <property type="match status" value="1"/>
</dbReference>
<evidence type="ECO:0000313" key="6">
    <source>
        <dbReference type="Proteomes" id="UP000541444"/>
    </source>
</evidence>
<keyword evidence="2" id="KW-0689">Ribosomal protein</keyword>
<evidence type="ECO:0000259" key="4">
    <source>
        <dbReference type="Pfam" id="PF17135"/>
    </source>
</evidence>
<organism evidence="5 6">
    <name type="scientific">Kingdonia uniflora</name>
    <dbReference type="NCBI Taxonomy" id="39325"/>
    <lineage>
        <taxon>Eukaryota</taxon>
        <taxon>Viridiplantae</taxon>
        <taxon>Streptophyta</taxon>
        <taxon>Embryophyta</taxon>
        <taxon>Tracheophyta</taxon>
        <taxon>Spermatophyta</taxon>
        <taxon>Magnoliopsida</taxon>
        <taxon>Ranunculales</taxon>
        <taxon>Circaeasteraceae</taxon>
        <taxon>Kingdonia</taxon>
    </lineage>
</organism>
<evidence type="ECO:0000256" key="2">
    <source>
        <dbReference type="ARBA" id="ARBA00022980"/>
    </source>
</evidence>